<dbReference type="AlphaFoldDB" id="A0A853BWN6"/>
<dbReference type="RefSeq" id="WP_179666282.1">
    <property type="nucleotide sequence ID" value="NZ_JACCFP010000001.1"/>
</dbReference>
<keyword evidence="3" id="KW-1185">Reference proteome</keyword>
<dbReference type="SUPFAM" id="SSF51735">
    <property type="entry name" value="NAD(P)-binding Rossmann-fold domains"/>
    <property type="match status" value="1"/>
</dbReference>
<comment type="caution">
    <text evidence="2">The sequence shown here is derived from an EMBL/GenBank/DDBJ whole genome shotgun (WGS) entry which is preliminary data.</text>
</comment>
<organism evidence="2 3">
    <name type="scientific">Nocardioides thalensis</name>
    <dbReference type="NCBI Taxonomy" id="1914755"/>
    <lineage>
        <taxon>Bacteria</taxon>
        <taxon>Bacillati</taxon>
        <taxon>Actinomycetota</taxon>
        <taxon>Actinomycetes</taxon>
        <taxon>Propionibacteriales</taxon>
        <taxon>Nocardioidaceae</taxon>
        <taxon>Nocardioides</taxon>
    </lineage>
</organism>
<evidence type="ECO:0000313" key="3">
    <source>
        <dbReference type="Proteomes" id="UP000530424"/>
    </source>
</evidence>
<dbReference type="EMBL" id="JACCFP010000001">
    <property type="protein sequence ID" value="NYI99658.1"/>
    <property type="molecule type" value="Genomic_DNA"/>
</dbReference>
<dbReference type="Gene3D" id="3.40.50.720">
    <property type="entry name" value="NAD(P)-binding Rossmann-like Domain"/>
    <property type="match status" value="1"/>
</dbReference>
<sequence>MTSTLIVGAGATGSATALLLAGSGHKVRLVTRRGTGPRHPAIELVRADASDADRLKELAAGTSVIFNCAMPAYHQWPELWPPLAVSMLGAAEAAGADLVMLGNGYGYGDVDPMTEDLPMRPTTVKGRVRAAMWLDALAAHEAGRVRVTEVRAADYLGPAAASVFNFTVTQQVLAGEPATYPAPVDVPHAWTATQDVARLLVAAAFDDRSWGRAWHVPNVAVLSVREVAERLTELTGSPRPTVTGMTRDELVAAGADDPILAELVEMLYLDEKPLVFDSTITRETFGLEPSQLDDVLLEMSKLPPPT</sequence>
<dbReference type="InterPro" id="IPR036291">
    <property type="entry name" value="NAD(P)-bd_dom_sf"/>
</dbReference>
<reference evidence="2 3" key="1">
    <citation type="submission" date="2020-07" db="EMBL/GenBank/DDBJ databases">
        <title>Sequencing the genomes of 1000 actinobacteria strains.</title>
        <authorList>
            <person name="Klenk H.-P."/>
        </authorList>
    </citation>
    <scope>NUCLEOTIDE SEQUENCE [LARGE SCALE GENOMIC DNA]</scope>
    <source>
        <strain evidence="2 3">DSM 103833</strain>
    </source>
</reference>
<accession>A0A853BWN6</accession>
<evidence type="ECO:0000313" key="2">
    <source>
        <dbReference type="EMBL" id="NYI99658.1"/>
    </source>
</evidence>
<name>A0A853BWN6_9ACTN</name>
<protein>
    <submittedName>
        <fullName evidence="2">Nucleoside-diphosphate-sugar epimerase</fullName>
    </submittedName>
</protein>
<feature type="domain" description="NAD-dependent epimerase/dehydratase" evidence="1">
    <location>
        <begin position="5"/>
        <end position="204"/>
    </location>
</feature>
<dbReference type="Pfam" id="PF01370">
    <property type="entry name" value="Epimerase"/>
    <property type="match status" value="1"/>
</dbReference>
<dbReference type="Proteomes" id="UP000530424">
    <property type="component" value="Unassembled WGS sequence"/>
</dbReference>
<proteinExistence type="predicted"/>
<evidence type="ECO:0000259" key="1">
    <source>
        <dbReference type="Pfam" id="PF01370"/>
    </source>
</evidence>
<dbReference type="InterPro" id="IPR001509">
    <property type="entry name" value="Epimerase_deHydtase"/>
</dbReference>
<gene>
    <name evidence="2" type="ORF">HNR19_000357</name>
</gene>